<reference evidence="1 2" key="1">
    <citation type="journal article" date="2024" name="Chem. Sci.">
        <title>Discovery of megapolipeptins by genome mining of a Burkholderiales bacteria collection.</title>
        <authorList>
            <person name="Paulo B.S."/>
            <person name="Recchia M.J.J."/>
            <person name="Lee S."/>
            <person name="Fergusson C.H."/>
            <person name="Romanowski S.B."/>
            <person name="Hernandez A."/>
            <person name="Krull N."/>
            <person name="Liu D.Y."/>
            <person name="Cavanagh H."/>
            <person name="Bos A."/>
            <person name="Gray C.A."/>
            <person name="Murphy B.T."/>
            <person name="Linington R.G."/>
            <person name="Eustaquio A.S."/>
        </authorList>
    </citation>
    <scope>NUCLEOTIDE SEQUENCE [LARGE SCALE GENOMIC DNA]</scope>
    <source>
        <strain evidence="1 2">RL17-335-BIF-A</strain>
    </source>
</reference>
<gene>
    <name evidence="1" type="ORF">PQQ68_20275</name>
</gene>
<dbReference type="InterPro" id="IPR018669">
    <property type="entry name" value="Toxin_HigB"/>
</dbReference>
<name>A0ABW9DBJ6_9BURK</name>
<sequence length="100" mass="11552">MRIVAKRPLLNFGERHPEVRQQLMAWHDETAKATWVSPQDIKNRYASASFVGRNRVVFNLKGNDYRLIVAIAYSVGVVYIKFIGTHAEYDKINAEIVEME</sequence>
<evidence type="ECO:0000313" key="1">
    <source>
        <dbReference type="EMBL" id="MFM0595364.1"/>
    </source>
</evidence>
<organism evidence="1 2">
    <name type="scientific">Paraburkholderia dilworthii</name>
    <dbReference type="NCBI Taxonomy" id="948106"/>
    <lineage>
        <taxon>Bacteria</taxon>
        <taxon>Pseudomonadati</taxon>
        <taxon>Pseudomonadota</taxon>
        <taxon>Betaproteobacteria</taxon>
        <taxon>Burkholderiales</taxon>
        <taxon>Burkholderiaceae</taxon>
        <taxon>Paraburkholderia</taxon>
    </lineage>
</organism>
<dbReference type="Pfam" id="PF09907">
    <property type="entry name" value="HigB_toxin"/>
    <property type="match status" value="1"/>
</dbReference>
<protein>
    <submittedName>
        <fullName evidence="1">Type II toxin-antitoxin system HigB family toxin</fullName>
    </submittedName>
</protein>
<dbReference type="EMBL" id="JAQQBZ010000014">
    <property type="protein sequence ID" value="MFM0595364.1"/>
    <property type="molecule type" value="Genomic_DNA"/>
</dbReference>
<keyword evidence="2" id="KW-1185">Reference proteome</keyword>
<dbReference type="Proteomes" id="UP001629367">
    <property type="component" value="Unassembled WGS sequence"/>
</dbReference>
<dbReference type="RefSeq" id="WP_408214775.1">
    <property type="nucleotide sequence ID" value="NZ_JAQQBZ010000014.1"/>
</dbReference>
<accession>A0ABW9DBJ6</accession>
<comment type="caution">
    <text evidence="1">The sequence shown here is derived from an EMBL/GenBank/DDBJ whole genome shotgun (WGS) entry which is preliminary data.</text>
</comment>
<evidence type="ECO:0000313" key="2">
    <source>
        <dbReference type="Proteomes" id="UP001629367"/>
    </source>
</evidence>
<proteinExistence type="predicted"/>